<gene>
    <name evidence="2" type="ORF">KIPB_006814</name>
</gene>
<feature type="non-terminal residue" evidence="2">
    <location>
        <position position="1"/>
    </location>
</feature>
<feature type="compositionally biased region" description="Acidic residues" evidence="1">
    <location>
        <begin position="175"/>
        <end position="192"/>
    </location>
</feature>
<name>A0A9K3GJI6_9EUKA</name>
<proteinExistence type="predicted"/>
<sequence length="529" mass="59979">WDGCVAISDNQVLVVGYNDTESESDDSTNRNCYIMTYNPEADAVTEGEGEKEEENGKVDEESSGYSEEEAYGDFDFKSHYTKCVTMEEVPCPIPRHIGNMSVDRVGGEVYVFAGHDLEEQTLNSDLWVFCIATRKWRLVEVPEAEYESEGEYESEEEYESEGEEPQETTTKGAAPEEEEESEGYEDEYEEDMPPQPEMPQFDSQDDFMQHLMGLIAAKPDGPTGRTCETTGVVDTPREYRRRKVVAEGDWTRATAQERHHLTVEHPKTMAKMDSLEAPKPSNWPMERREHTSFVLDDALHICCGINEDKSPMGGLATMFSMLDKEEHMPASMREATLFGDLWRYEADAGRWTKLPSPPCRFHNAAALTINGKAHIIGGTTTSRVHLTYTSGKGWVREAPLRFRAVNPALFTVGVYLVVYCGHKHERAVHAYNTLSDKWIRWPSLPPFACHNVANAAQLSEETVIVHGQQNTTVVHVDPAFLEYLEEAETWEEPITDEYEGERDRLSFMYRKGDCYGGEWPDYGLSEADD</sequence>
<dbReference type="InterPro" id="IPR015915">
    <property type="entry name" value="Kelch-typ_b-propeller"/>
</dbReference>
<dbReference type="SUPFAM" id="SSF117281">
    <property type="entry name" value="Kelch motif"/>
    <property type="match status" value="1"/>
</dbReference>
<dbReference type="EMBL" id="BDIP01001809">
    <property type="protein sequence ID" value="GIQ85182.1"/>
    <property type="molecule type" value="Genomic_DNA"/>
</dbReference>
<keyword evidence="3" id="KW-1185">Reference proteome</keyword>
<reference evidence="2 3" key="1">
    <citation type="journal article" date="2018" name="PLoS ONE">
        <title>The draft genome of Kipferlia bialata reveals reductive genome evolution in fornicate parasites.</title>
        <authorList>
            <person name="Tanifuji G."/>
            <person name="Takabayashi S."/>
            <person name="Kume K."/>
            <person name="Takagi M."/>
            <person name="Nakayama T."/>
            <person name="Kamikawa R."/>
            <person name="Inagaki Y."/>
            <person name="Hashimoto T."/>
        </authorList>
    </citation>
    <scope>NUCLEOTIDE SEQUENCE [LARGE SCALE GENOMIC DNA]</scope>
    <source>
        <strain evidence="2">NY0173</strain>
    </source>
</reference>
<feature type="compositionally biased region" description="Acidic residues" evidence="1">
    <location>
        <begin position="143"/>
        <end position="166"/>
    </location>
</feature>
<comment type="caution">
    <text evidence="2">The sequence shown here is derived from an EMBL/GenBank/DDBJ whole genome shotgun (WGS) entry which is preliminary data.</text>
</comment>
<feature type="region of interest" description="Disordered" evidence="1">
    <location>
        <begin position="42"/>
        <end position="67"/>
    </location>
</feature>
<accession>A0A9K3GJI6</accession>
<feature type="region of interest" description="Disordered" evidence="1">
    <location>
        <begin position="143"/>
        <end position="203"/>
    </location>
</feature>
<protein>
    <submittedName>
        <fullName evidence="2">Uncharacterized protein</fullName>
    </submittedName>
</protein>
<organism evidence="2 3">
    <name type="scientific">Kipferlia bialata</name>
    <dbReference type="NCBI Taxonomy" id="797122"/>
    <lineage>
        <taxon>Eukaryota</taxon>
        <taxon>Metamonada</taxon>
        <taxon>Carpediemonas-like organisms</taxon>
        <taxon>Kipferlia</taxon>
    </lineage>
</organism>
<dbReference type="Gene3D" id="2.120.10.80">
    <property type="entry name" value="Kelch-type beta propeller"/>
    <property type="match status" value="2"/>
</dbReference>
<dbReference type="AlphaFoldDB" id="A0A9K3GJI6"/>
<dbReference type="PANTHER" id="PTHR23244">
    <property type="entry name" value="KELCH REPEAT DOMAIN"/>
    <property type="match status" value="1"/>
</dbReference>
<feature type="compositionally biased region" description="Acidic residues" evidence="1">
    <location>
        <begin position="43"/>
        <end position="53"/>
    </location>
</feature>
<dbReference type="Proteomes" id="UP000265618">
    <property type="component" value="Unassembled WGS sequence"/>
</dbReference>
<evidence type="ECO:0000256" key="1">
    <source>
        <dbReference type="SAM" id="MobiDB-lite"/>
    </source>
</evidence>
<evidence type="ECO:0000313" key="2">
    <source>
        <dbReference type="EMBL" id="GIQ85182.1"/>
    </source>
</evidence>
<evidence type="ECO:0000313" key="3">
    <source>
        <dbReference type="Proteomes" id="UP000265618"/>
    </source>
</evidence>